<feature type="region of interest" description="Disordered" evidence="13">
    <location>
        <begin position="381"/>
        <end position="408"/>
    </location>
</feature>
<dbReference type="SUPFAM" id="SSF82199">
    <property type="entry name" value="SET domain"/>
    <property type="match status" value="1"/>
</dbReference>
<evidence type="ECO:0000259" key="14">
    <source>
        <dbReference type="PROSITE" id="PS50016"/>
    </source>
</evidence>
<feature type="compositionally biased region" description="Basic residues" evidence="13">
    <location>
        <begin position="1089"/>
        <end position="1100"/>
    </location>
</feature>
<dbReference type="Pfam" id="PF01426">
    <property type="entry name" value="BAH"/>
    <property type="match status" value="1"/>
</dbReference>
<evidence type="ECO:0000256" key="10">
    <source>
        <dbReference type="ARBA" id="ARBA00022853"/>
    </source>
</evidence>
<dbReference type="GO" id="GO:0005654">
    <property type="term" value="C:nucleoplasm"/>
    <property type="evidence" value="ECO:0007669"/>
    <property type="project" value="TreeGrafter"/>
</dbReference>
<dbReference type="SMART" id="SM00317">
    <property type="entry name" value="SET"/>
    <property type="match status" value="1"/>
</dbReference>
<evidence type="ECO:0000259" key="15">
    <source>
        <dbReference type="PROSITE" id="PS50280"/>
    </source>
</evidence>
<dbReference type="InterPro" id="IPR011011">
    <property type="entry name" value="Znf_FYVE_PHD"/>
</dbReference>
<dbReference type="PANTHER" id="PTHR46147">
    <property type="entry name" value="HISTONE-LYSINE N-METHYLTRANSFERASE ASH1"/>
    <property type="match status" value="1"/>
</dbReference>
<dbReference type="Pfam" id="PF20826">
    <property type="entry name" value="PHD_5"/>
    <property type="match status" value="1"/>
</dbReference>
<feature type="compositionally biased region" description="Low complexity" evidence="13">
    <location>
        <begin position="130"/>
        <end position="140"/>
    </location>
</feature>
<dbReference type="PROSITE" id="PS50868">
    <property type="entry name" value="POST_SET"/>
    <property type="match status" value="1"/>
</dbReference>
<dbReference type="InterPro" id="IPR019786">
    <property type="entry name" value="Zinc_finger_PHD-type_CS"/>
</dbReference>
<evidence type="ECO:0000259" key="17">
    <source>
        <dbReference type="PROSITE" id="PS51038"/>
    </source>
</evidence>
<dbReference type="InterPro" id="IPR006560">
    <property type="entry name" value="AWS_dom"/>
</dbReference>
<dbReference type="PROSITE" id="PS51038">
    <property type="entry name" value="BAH"/>
    <property type="match status" value="1"/>
</dbReference>
<keyword evidence="3" id="KW-0158">Chromosome</keyword>
<keyword evidence="11" id="KW-0539">Nucleus</keyword>
<dbReference type="InterPro" id="IPR046341">
    <property type="entry name" value="SET_dom_sf"/>
</dbReference>
<dbReference type="InterPro" id="IPR019787">
    <property type="entry name" value="Znf_PHD-finger"/>
</dbReference>
<feature type="domain" description="BAH" evidence="17">
    <location>
        <begin position="1263"/>
        <end position="1381"/>
    </location>
</feature>
<dbReference type="GO" id="GO:0005694">
    <property type="term" value="C:chromosome"/>
    <property type="evidence" value="ECO:0007669"/>
    <property type="project" value="UniProtKB-SubCell"/>
</dbReference>
<dbReference type="Gene3D" id="3.30.40.10">
    <property type="entry name" value="Zinc/RING finger domain, C3HC4 (zinc finger)"/>
    <property type="match status" value="1"/>
</dbReference>
<dbReference type="PROSITE" id="PS50280">
    <property type="entry name" value="SET"/>
    <property type="match status" value="1"/>
</dbReference>
<dbReference type="InterPro" id="IPR003616">
    <property type="entry name" value="Post-SET_dom"/>
</dbReference>
<reference evidence="19" key="1">
    <citation type="submission" date="2016-11" db="UniProtKB">
        <authorList>
            <consortium name="WormBaseParasite"/>
        </authorList>
    </citation>
    <scope>IDENTIFICATION</scope>
    <source>
        <strain evidence="19">pt0022</strain>
    </source>
</reference>
<dbReference type="GO" id="GO:0006355">
    <property type="term" value="P:regulation of DNA-templated transcription"/>
    <property type="evidence" value="ECO:0007669"/>
    <property type="project" value="TreeGrafter"/>
</dbReference>
<dbReference type="WBParaSite" id="maker-PairedContig_2504-snap-gene-0.1-mRNA-1">
    <property type="protein sequence ID" value="maker-PairedContig_2504-snap-gene-0.1-mRNA-1"/>
    <property type="gene ID" value="maker-PairedContig_2504-snap-gene-0.1"/>
</dbReference>
<dbReference type="GO" id="GO:0003682">
    <property type="term" value="F:chromatin binding"/>
    <property type="evidence" value="ECO:0007669"/>
    <property type="project" value="InterPro"/>
</dbReference>
<keyword evidence="5" id="KW-0808">Transferase</keyword>
<feature type="region of interest" description="Disordered" evidence="13">
    <location>
        <begin position="100"/>
        <end position="170"/>
    </location>
</feature>
<dbReference type="Pfam" id="PF00856">
    <property type="entry name" value="SET"/>
    <property type="match status" value="1"/>
</dbReference>
<dbReference type="InterPro" id="IPR001025">
    <property type="entry name" value="BAH_dom"/>
</dbReference>
<protein>
    <submittedName>
        <fullName evidence="19">Histone-lysine N-methyltransferase</fullName>
    </submittedName>
</protein>
<evidence type="ECO:0000256" key="4">
    <source>
        <dbReference type="ARBA" id="ARBA00022603"/>
    </source>
</evidence>
<dbReference type="SMART" id="SM00249">
    <property type="entry name" value="PHD"/>
    <property type="match status" value="1"/>
</dbReference>
<dbReference type="InterPro" id="IPR013083">
    <property type="entry name" value="Znf_RING/FYVE/PHD"/>
</dbReference>
<dbReference type="SMART" id="SM00570">
    <property type="entry name" value="AWS"/>
    <property type="match status" value="1"/>
</dbReference>
<dbReference type="GO" id="GO:0032259">
    <property type="term" value="P:methylation"/>
    <property type="evidence" value="ECO:0007669"/>
    <property type="project" value="UniProtKB-KW"/>
</dbReference>
<sequence>MGLEAVPCVLRSATSGGNSSSYCTIGFLIRPSTSSTNNTTGQTISNAAVSSTASVAVPSGSIPKSLHVVPATIQKQSATLSTAAPKLVVPSVLRLQPTPCTSAHLAPPAPQSVHHPAPPKPPPIQHHHLQPQQQQQQPQHCSTDGWLHAAPRSNVSSGSFESPSPSQVVPQMNVNESYDCQMPCTSTTSFFPPISSITQSFSSGKSDIDLLQDMAHHVDLNPPIMHQQQSQLVTDKTVMITSNHYAQQHNMTPPPPPQQLQYHNSSPTMMHMQDSSTCTPVQSNFQTHMQVELNGGMSSCHYQHNYNVVADCSPTADSGIQSIADSPPADPFTPPTPYIPPPPITAIVNKSKETQPTTDTTNYSDDYSDMPRLIPFHQMEAESGSPLTEEPPLFTTKTPPPPDSDVQKSTEVDALLEDLEKNSEQNHEAKAESQEKIKKESDDDITKIAITPAMNVTDLDENIEDEIPELRSRFPERKRKARKRKVEECNELVSEKPARKMKRREVRQKSNDVELVSGEKTNTNSLKRRMQIPLSSRNLEAELQTEERKCKGRKKQEERKKFVAEKKFPTRKLEKKKVIDEEVREGCQEFAGSVATGEPNKHLECSNENMVDQIREFHLDVKRKINEQLKIVIEQISRQFANLELNLGDRKHWDLPWYRLNWKEVTRRLIERNRLEKSKREKNSSKAYRIGDRKLPKSRKSDSFVTSATPSSSKICERNRRSSGDYIKLKQNVIVDAYPKIEQMQCSCSSGCCGESDECLNRVVLMECGSSCPRNAICTNKRLFRRECIERLRTFQTMNGCGIGVKTDVNIDKGQFICEYIGEVVSMETFNIRSRTDYRYQRNHYALNLCPGFVVDAYHKGNIARFINHSCAPNCEMQRWSVNGHYRIGLFALRGEELTYDYNWDAFEFDDVTICCCGAPNCRHFLNKNVIMNNREKELARKARLLLLRNVRKSAAFKLKKFRKESQSRSQSRTSKTSLTIPATSNSDEQLEQLCQEVVMKFNDSKLASKKELKKLSNFITELREKHASTRTVLEMLESIEMKVNSLLGISGRSLDRRKLDIWRASFASIKAKHSRQVRKFGKGDHQQHHQSPKKSKTGPHRTLTAAIDYRYLDSPIPVGSYDHDSFSYLGVADANTDCVRCICGTTDDDGPMIQCEKCNFWLHEECVFDEKPLDEVKDFICIICVRNAQRTSTASIPLRIQPDYNFKNCTYYRTLVNSRHLQVRLSETVYVQKLENDNHKLILRRLVECTKQNNPVAALIPAELEDTDKKFCPVSFHRKNVRCFRIERLFSFEGHKFVFGFYYARPHEVYCEPGKLFHEKELFATSMYDTLPLDAVVGRCLALESNIYCLGRPKLPYYEEVDVYFVEYQTGKNSKFEKIPAKNQYYINTDPLIFSYFKQKLTISRTFTPFVMEQDMKNFSRFNATGHNNSAIEKRRQRIANLEVVLQHLPIADKSREPLKAIGCSSDKLSKQKRLRQLYL</sequence>
<name>A0A1I8EJ73_WUCBA</name>
<feature type="region of interest" description="Disordered" evidence="13">
    <location>
        <begin position="681"/>
        <end position="710"/>
    </location>
</feature>
<evidence type="ECO:0000256" key="1">
    <source>
        <dbReference type="ARBA" id="ARBA00004123"/>
    </source>
</evidence>
<feature type="region of interest" description="Disordered" evidence="13">
    <location>
        <begin position="349"/>
        <end position="368"/>
    </location>
</feature>
<comment type="subcellular location">
    <subcellularLocation>
        <location evidence="2">Chromosome</location>
    </subcellularLocation>
    <subcellularLocation>
        <location evidence="1">Nucleus</location>
    </subcellularLocation>
</comment>
<keyword evidence="7" id="KW-0479">Metal-binding</keyword>
<keyword evidence="9" id="KW-0862">Zinc</keyword>
<evidence type="ECO:0000256" key="9">
    <source>
        <dbReference type="ARBA" id="ARBA00022833"/>
    </source>
</evidence>
<evidence type="ECO:0000313" key="19">
    <source>
        <dbReference type="WBParaSite" id="maker-PairedContig_2504-snap-gene-0.1-mRNA-1"/>
    </source>
</evidence>
<dbReference type="Gene3D" id="2.170.270.10">
    <property type="entry name" value="SET domain"/>
    <property type="match status" value="1"/>
</dbReference>
<proteinExistence type="predicted"/>
<dbReference type="PANTHER" id="PTHR46147:SF2">
    <property type="entry name" value="SET-BINDING PROTEIN"/>
    <property type="match status" value="1"/>
</dbReference>
<feature type="compositionally biased region" description="Basic and acidic residues" evidence="13">
    <location>
        <begin position="681"/>
        <end position="702"/>
    </location>
</feature>
<feature type="region of interest" description="Disordered" evidence="13">
    <location>
        <begin position="420"/>
        <end position="442"/>
    </location>
</feature>
<feature type="compositionally biased region" description="Low complexity" evidence="13">
    <location>
        <begin position="386"/>
        <end position="397"/>
    </location>
</feature>
<feature type="domain" description="SET" evidence="15">
    <location>
        <begin position="790"/>
        <end position="903"/>
    </location>
</feature>
<dbReference type="PROSITE" id="PS51215">
    <property type="entry name" value="AWS"/>
    <property type="match status" value="1"/>
</dbReference>
<feature type="domain" description="Post-SET" evidence="16">
    <location>
        <begin position="911"/>
        <end position="927"/>
    </location>
</feature>
<feature type="region of interest" description="Disordered" evidence="13">
    <location>
        <begin position="1077"/>
        <end position="1100"/>
    </location>
</feature>
<accession>A0A1I8EJ73</accession>
<dbReference type="PROSITE" id="PS50016">
    <property type="entry name" value="ZF_PHD_2"/>
    <property type="match status" value="1"/>
</dbReference>
<evidence type="ECO:0000256" key="3">
    <source>
        <dbReference type="ARBA" id="ARBA00022454"/>
    </source>
</evidence>
<dbReference type="SMART" id="SM00439">
    <property type="entry name" value="BAH"/>
    <property type="match status" value="1"/>
</dbReference>
<dbReference type="InterPro" id="IPR001965">
    <property type="entry name" value="Znf_PHD"/>
</dbReference>
<dbReference type="GO" id="GO:0042800">
    <property type="term" value="F:histone H3K4 methyltransferase activity"/>
    <property type="evidence" value="ECO:0007669"/>
    <property type="project" value="TreeGrafter"/>
</dbReference>
<evidence type="ECO:0000256" key="13">
    <source>
        <dbReference type="SAM" id="MobiDB-lite"/>
    </source>
</evidence>
<dbReference type="PROSITE" id="PS01359">
    <property type="entry name" value="ZF_PHD_1"/>
    <property type="match status" value="1"/>
</dbReference>
<feature type="domain" description="AWS" evidence="18">
    <location>
        <begin position="741"/>
        <end position="787"/>
    </location>
</feature>
<keyword evidence="10" id="KW-0156">Chromatin regulator</keyword>
<dbReference type="STRING" id="6293.A0A1I8EJ73"/>
<evidence type="ECO:0000256" key="6">
    <source>
        <dbReference type="ARBA" id="ARBA00022691"/>
    </source>
</evidence>
<dbReference type="InterPro" id="IPR001214">
    <property type="entry name" value="SET_dom"/>
</dbReference>
<organism evidence="19">
    <name type="scientific">Wuchereria bancrofti</name>
    <dbReference type="NCBI Taxonomy" id="6293"/>
    <lineage>
        <taxon>Eukaryota</taxon>
        <taxon>Metazoa</taxon>
        <taxon>Ecdysozoa</taxon>
        <taxon>Nematoda</taxon>
        <taxon>Chromadorea</taxon>
        <taxon>Rhabditida</taxon>
        <taxon>Spirurina</taxon>
        <taxon>Spiruromorpha</taxon>
        <taxon>Filarioidea</taxon>
        <taxon>Onchocercidae</taxon>
        <taxon>Wuchereria</taxon>
    </lineage>
</organism>
<evidence type="ECO:0000256" key="7">
    <source>
        <dbReference type="ARBA" id="ARBA00022723"/>
    </source>
</evidence>
<keyword evidence="8 12" id="KW-0863">Zinc-finger</keyword>
<evidence type="ECO:0000259" key="16">
    <source>
        <dbReference type="PROSITE" id="PS50868"/>
    </source>
</evidence>
<feature type="compositionally biased region" description="Low complexity" evidence="13">
    <location>
        <begin position="153"/>
        <end position="166"/>
    </location>
</feature>
<feature type="domain" description="PHD-type" evidence="14">
    <location>
        <begin position="1139"/>
        <end position="1188"/>
    </location>
</feature>
<dbReference type="InterPro" id="IPR043151">
    <property type="entry name" value="BAH_sf"/>
</dbReference>
<evidence type="ECO:0000256" key="11">
    <source>
        <dbReference type="ARBA" id="ARBA00023242"/>
    </source>
</evidence>
<feature type="region of interest" description="Disordered" evidence="13">
    <location>
        <begin position="962"/>
        <end position="982"/>
    </location>
</feature>
<keyword evidence="4" id="KW-0489">Methyltransferase</keyword>
<evidence type="ECO:0000256" key="2">
    <source>
        <dbReference type="ARBA" id="ARBA00004286"/>
    </source>
</evidence>
<evidence type="ECO:0000259" key="18">
    <source>
        <dbReference type="PROSITE" id="PS51215"/>
    </source>
</evidence>
<dbReference type="SUPFAM" id="SSF57903">
    <property type="entry name" value="FYVE/PHD zinc finger"/>
    <property type="match status" value="1"/>
</dbReference>
<dbReference type="GO" id="GO:0008270">
    <property type="term" value="F:zinc ion binding"/>
    <property type="evidence" value="ECO:0007669"/>
    <property type="project" value="UniProtKB-KW"/>
</dbReference>
<keyword evidence="6" id="KW-0949">S-adenosyl-L-methionine</keyword>
<feature type="compositionally biased region" description="Low complexity" evidence="13">
    <location>
        <begin position="968"/>
        <end position="978"/>
    </location>
</feature>
<evidence type="ECO:0000256" key="5">
    <source>
        <dbReference type="ARBA" id="ARBA00022679"/>
    </source>
</evidence>
<evidence type="ECO:0000256" key="8">
    <source>
        <dbReference type="ARBA" id="ARBA00022771"/>
    </source>
</evidence>
<dbReference type="Gene3D" id="2.30.30.490">
    <property type="match status" value="1"/>
</dbReference>
<evidence type="ECO:0000256" key="12">
    <source>
        <dbReference type="PROSITE-ProRule" id="PRU00146"/>
    </source>
</evidence>